<dbReference type="Proteomes" id="UP001338125">
    <property type="component" value="Unassembled WGS sequence"/>
</dbReference>
<reference evidence="2 3" key="1">
    <citation type="submission" date="2024-01" db="EMBL/GenBank/DDBJ databases">
        <title>Complete genome of Cladobotryum mycophilum ATHUM6906.</title>
        <authorList>
            <person name="Christinaki A.C."/>
            <person name="Myridakis A.I."/>
            <person name="Kouvelis V.N."/>
        </authorList>
    </citation>
    <scope>NUCLEOTIDE SEQUENCE [LARGE SCALE GENOMIC DNA]</scope>
    <source>
        <strain evidence="2 3">ATHUM6906</strain>
    </source>
</reference>
<comment type="caution">
    <text evidence="2">The sequence shown here is derived from an EMBL/GenBank/DDBJ whole genome shotgun (WGS) entry which is preliminary data.</text>
</comment>
<dbReference type="PANTHER" id="PTHR24148">
    <property type="entry name" value="ANKYRIN REPEAT DOMAIN-CONTAINING PROTEIN 39 HOMOLOG-RELATED"/>
    <property type="match status" value="1"/>
</dbReference>
<accession>A0ABR0S9R5</accession>
<dbReference type="Pfam" id="PF06985">
    <property type="entry name" value="HET"/>
    <property type="match status" value="1"/>
</dbReference>
<gene>
    <name evidence="2" type="ORF">PT974_10395</name>
</gene>
<sequence length="618" mass="68636">MVALHNSLNGQSYPGPSLPTPNHIRLVFLQPGRDDEITCELVTTELQSAPPYEAVSYTWGDPSDRRIIHIKTSESKELAEFSVTSNCFAALRRLRLDDRPRSLWIDALGIDQSDLAERNHQVTLMSQIYSQAAQVVIYLGEAGDNSNLAIDFMTERDNPSAGTTSLSFPKSTSLIQALEKFFRRPWFTRVWVIQEVILSSNGIAYCGDKKLSWSAVKNFNALNINDKWLPTLPFVASASKKSLTENDVEASMLKTLVQTRHCGATDPRDKVYGLLPLLHSFDKQLHLTPRYEDSVAEVYTACAIALISRCGFEILCSVQGGSSIDGLPSWVPDWSLPPKRKILGTFSRIGMSHIWPQKELDITIMPQVITRDTIGLGPKGTTPALRAAGYAIGKVLKIGTAYLAGQGPFPLGEWRRLSKEKIVAQANRDKGVPLHHDASEAIDYVFHTVIGAAGFAYSYAIKLFIGAENGSLKLDQSDDESRQDGESRKTWENTVCDMAMERGLDSMPYSDIPFHQAGKGQPPSYAAYTRFVLEHCHSRCFFITDTGYMGIAPAEIEVGDDIHVCVGAAIPFAFRQVQNTPLAGILKEFQLVGECYIETKLWEDIKETQDAPQYFDII</sequence>
<feature type="domain" description="Heterokaryon incompatibility" evidence="1">
    <location>
        <begin position="52"/>
        <end position="195"/>
    </location>
</feature>
<proteinExistence type="predicted"/>
<evidence type="ECO:0000259" key="1">
    <source>
        <dbReference type="Pfam" id="PF06985"/>
    </source>
</evidence>
<dbReference type="Pfam" id="PF26639">
    <property type="entry name" value="Het-6_barrel"/>
    <property type="match status" value="1"/>
</dbReference>
<keyword evidence="3" id="KW-1185">Reference proteome</keyword>
<dbReference type="InterPro" id="IPR052895">
    <property type="entry name" value="HetReg/Transcr_Mod"/>
</dbReference>
<protein>
    <submittedName>
        <fullName evidence="2">Heterokaryon incompatibility 6-like protein</fullName>
    </submittedName>
</protein>
<dbReference type="EMBL" id="JAVFKD010000015">
    <property type="protein sequence ID" value="KAK5988898.1"/>
    <property type="molecule type" value="Genomic_DNA"/>
</dbReference>
<organism evidence="2 3">
    <name type="scientific">Cladobotryum mycophilum</name>
    <dbReference type="NCBI Taxonomy" id="491253"/>
    <lineage>
        <taxon>Eukaryota</taxon>
        <taxon>Fungi</taxon>
        <taxon>Dikarya</taxon>
        <taxon>Ascomycota</taxon>
        <taxon>Pezizomycotina</taxon>
        <taxon>Sordariomycetes</taxon>
        <taxon>Hypocreomycetidae</taxon>
        <taxon>Hypocreales</taxon>
        <taxon>Hypocreaceae</taxon>
        <taxon>Cladobotryum</taxon>
    </lineage>
</organism>
<dbReference type="PANTHER" id="PTHR24148:SF73">
    <property type="entry name" value="HET DOMAIN PROTEIN (AFU_ORTHOLOGUE AFUA_8G01020)"/>
    <property type="match status" value="1"/>
</dbReference>
<evidence type="ECO:0000313" key="3">
    <source>
        <dbReference type="Proteomes" id="UP001338125"/>
    </source>
</evidence>
<name>A0ABR0S9R5_9HYPO</name>
<evidence type="ECO:0000313" key="2">
    <source>
        <dbReference type="EMBL" id="KAK5988898.1"/>
    </source>
</evidence>
<dbReference type="InterPro" id="IPR010730">
    <property type="entry name" value="HET"/>
</dbReference>